<proteinExistence type="predicted"/>
<reference evidence="2 3" key="1">
    <citation type="submission" date="2020-08" db="EMBL/GenBank/DDBJ databases">
        <title>Genomic Encyclopedia of Type Strains, Phase III (KMG-III): the genomes of soil and plant-associated and newly described type strains.</title>
        <authorList>
            <person name="Whitman W."/>
        </authorList>
    </citation>
    <scope>NUCLEOTIDE SEQUENCE [LARGE SCALE GENOMIC DNA]</scope>
    <source>
        <strain evidence="2 3">CECT 8840</strain>
    </source>
</reference>
<dbReference type="AlphaFoldDB" id="A0A7W7VLT1"/>
<sequence>MYVYRNSSTGQVVELAERSVRLDHLNVWLLIAEPEPEQAPEGEPASEAGPRHAPRRPSENGGKAVWVSYALTRGMTEADAKSLSKAALIEEFGRDDEEES</sequence>
<gene>
    <name evidence="2" type="ORF">FHS44_002176</name>
</gene>
<dbReference type="RefSeq" id="WP_184713807.1">
    <property type="nucleotide sequence ID" value="NZ_JACHJP010000002.1"/>
</dbReference>
<evidence type="ECO:0000313" key="3">
    <source>
        <dbReference type="Proteomes" id="UP000552644"/>
    </source>
</evidence>
<dbReference type="EMBL" id="JACHJP010000002">
    <property type="protein sequence ID" value="MBB4915091.1"/>
    <property type="molecule type" value="Genomic_DNA"/>
</dbReference>
<organism evidence="2 3">
    <name type="scientific">Streptosporangium saharense</name>
    <dbReference type="NCBI Taxonomy" id="1706840"/>
    <lineage>
        <taxon>Bacteria</taxon>
        <taxon>Bacillati</taxon>
        <taxon>Actinomycetota</taxon>
        <taxon>Actinomycetes</taxon>
        <taxon>Streptosporangiales</taxon>
        <taxon>Streptosporangiaceae</taxon>
        <taxon>Streptosporangium</taxon>
    </lineage>
</organism>
<accession>A0A7W7VLT1</accession>
<evidence type="ECO:0000313" key="2">
    <source>
        <dbReference type="EMBL" id="MBB4915091.1"/>
    </source>
</evidence>
<name>A0A7W7VLT1_9ACTN</name>
<comment type="caution">
    <text evidence="2">The sequence shown here is derived from an EMBL/GenBank/DDBJ whole genome shotgun (WGS) entry which is preliminary data.</text>
</comment>
<protein>
    <submittedName>
        <fullName evidence="2">Uncharacterized protein</fullName>
    </submittedName>
</protein>
<feature type="region of interest" description="Disordered" evidence="1">
    <location>
        <begin position="33"/>
        <end position="63"/>
    </location>
</feature>
<evidence type="ECO:0000256" key="1">
    <source>
        <dbReference type="SAM" id="MobiDB-lite"/>
    </source>
</evidence>
<dbReference type="Proteomes" id="UP000552644">
    <property type="component" value="Unassembled WGS sequence"/>
</dbReference>
<keyword evidence="3" id="KW-1185">Reference proteome</keyword>